<dbReference type="PANTHER" id="PTHR43433">
    <property type="entry name" value="HYDROLASE, ALPHA/BETA FOLD FAMILY PROTEIN"/>
    <property type="match status" value="1"/>
</dbReference>
<feature type="domain" description="AB hydrolase-1" evidence="1">
    <location>
        <begin position="27"/>
        <end position="247"/>
    </location>
</feature>
<accession>A0A6J6C5Y6</accession>
<protein>
    <submittedName>
        <fullName evidence="2">Unannotated protein</fullName>
    </submittedName>
</protein>
<dbReference type="AlphaFoldDB" id="A0A6J6C5Y6"/>
<gene>
    <name evidence="2" type="ORF">UFOPK1410_01009</name>
</gene>
<dbReference type="Pfam" id="PF12697">
    <property type="entry name" value="Abhydrolase_6"/>
    <property type="match status" value="1"/>
</dbReference>
<dbReference type="InterPro" id="IPR029058">
    <property type="entry name" value="AB_hydrolase_fold"/>
</dbReference>
<dbReference type="EMBL" id="CAEZSH010000160">
    <property type="protein sequence ID" value="CAB4546616.1"/>
    <property type="molecule type" value="Genomic_DNA"/>
</dbReference>
<dbReference type="InterPro" id="IPR050471">
    <property type="entry name" value="AB_hydrolase"/>
</dbReference>
<organism evidence="2">
    <name type="scientific">freshwater metagenome</name>
    <dbReference type="NCBI Taxonomy" id="449393"/>
    <lineage>
        <taxon>unclassified sequences</taxon>
        <taxon>metagenomes</taxon>
        <taxon>ecological metagenomes</taxon>
    </lineage>
</organism>
<proteinExistence type="predicted"/>
<dbReference type="Gene3D" id="3.40.50.1820">
    <property type="entry name" value="alpha/beta hydrolase"/>
    <property type="match status" value="1"/>
</dbReference>
<evidence type="ECO:0000313" key="2">
    <source>
        <dbReference type="EMBL" id="CAB4546616.1"/>
    </source>
</evidence>
<reference evidence="2" key="1">
    <citation type="submission" date="2020-05" db="EMBL/GenBank/DDBJ databases">
        <authorList>
            <person name="Chiriac C."/>
            <person name="Salcher M."/>
            <person name="Ghai R."/>
            <person name="Kavagutti S V."/>
        </authorList>
    </citation>
    <scope>NUCLEOTIDE SEQUENCE</scope>
</reference>
<dbReference type="PANTHER" id="PTHR43433:SF10">
    <property type="entry name" value="AB HYDROLASE-1 DOMAIN-CONTAINING PROTEIN"/>
    <property type="match status" value="1"/>
</dbReference>
<sequence length="258" mass="27719">MQNLMIQSASGQNIQAFFEAGGDKLAVWHHGTPNPRELSAEVLAVFARHGYSVVCPIRPGYGETSLTRTDGQNMSDMAEVTAAVVEHLGFDKFVSFGHSSGGARALGDVAALDQALAAVTFATVGPVGESDLNPHEGIDPEELEMLEATRDLAPEVIAQFEKWAPSFENPIAFTHGAMGWALDEHSMMVPWGFDVRTIEKPVLLFTGDSDPNVNPVSSRWLASKIAGAKLTELPNRDHDQIVEADVVEQALTALDAAL</sequence>
<evidence type="ECO:0000259" key="1">
    <source>
        <dbReference type="Pfam" id="PF12697"/>
    </source>
</evidence>
<name>A0A6J6C5Y6_9ZZZZ</name>
<dbReference type="InterPro" id="IPR000073">
    <property type="entry name" value="AB_hydrolase_1"/>
</dbReference>
<dbReference type="SUPFAM" id="SSF53474">
    <property type="entry name" value="alpha/beta-Hydrolases"/>
    <property type="match status" value="1"/>
</dbReference>